<evidence type="ECO:0000313" key="2">
    <source>
        <dbReference type="EMBL" id="KGF62829.1"/>
    </source>
</evidence>
<sequence length="82" mass="8844">MPTDWPMAGTALAWSLRLGINCIRSRCSYRPHIKRSAVDNAKDKDSFSAFGGIGFSRKQAARERGSSAQGGRKGEDEGLASV</sequence>
<feature type="region of interest" description="Disordered" evidence="1">
    <location>
        <begin position="57"/>
        <end position="82"/>
    </location>
</feature>
<accession>A0A9X0EBN9</accession>
<gene>
    <name evidence="2" type="ORF">LT42_12760</name>
</gene>
<dbReference type="EMBL" id="JRMB01000002">
    <property type="protein sequence ID" value="KGF62829.1"/>
    <property type="molecule type" value="Genomic_DNA"/>
</dbReference>
<dbReference type="Proteomes" id="UP000029719">
    <property type="component" value="Unassembled WGS sequence"/>
</dbReference>
<protein>
    <submittedName>
        <fullName evidence="2">Uncharacterized protein</fullName>
    </submittedName>
</protein>
<proteinExistence type="predicted"/>
<comment type="caution">
    <text evidence="2">The sequence shown here is derived from an EMBL/GenBank/DDBJ whole genome shotgun (WGS) entry which is preliminary data.</text>
</comment>
<organism evidence="2 3">
    <name type="scientific">Pseudomonas lutea</name>
    <dbReference type="NCBI Taxonomy" id="243924"/>
    <lineage>
        <taxon>Bacteria</taxon>
        <taxon>Pseudomonadati</taxon>
        <taxon>Pseudomonadota</taxon>
        <taxon>Gammaproteobacteria</taxon>
        <taxon>Pseudomonadales</taxon>
        <taxon>Pseudomonadaceae</taxon>
        <taxon>Pseudomonas</taxon>
    </lineage>
</organism>
<evidence type="ECO:0000256" key="1">
    <source>
        <dbReference type="SAM" id="MobiDB-lite"/>
    </source>
</evidence>
<dbReference type="AlphaFoldDB" id="A0A9X0EBN9"/>
<evidence type="ECO:0000313" key="3">
    <source>
        <dbReference type="Proteomes" id="UP000029719"/>
    </source>
</evidence>
<name>A0A9X0EBN9_9PSED</name>
<reference evidence="2 3" key="1">
    <citation type="submission" date="2014-09" db="EMBL/GenBank/DDBJ databases">
        <title>Genome sequence of Pseudomonas lutea strain DSM 17257T.</title>
        <authorList>
            <person name="Kwak Y."/>
            <person name="Shin J.-H."/>
        </authorList>
    </citation>
    <scope>NUCLEOTIDE SEQUENCE [LARGE SCALE GENOMIC DNA]</scope>
    <source>
        <strain evidence="2 3">DSM 17257</strain>
    </source>
</reference>